<accession>A0ABQ9JXF1</accession>
<proteinExistence type="predicted"/>
<evidence type="ECO:0000313" key="2">
    <source>
        <dbReference type="EMBL" id="KAJ8983043.1"/>
    </source>
</evidence>
<keyword evidence="1" id="KW-0732">Signal</keyword>
<dbReference type="Gene3D" id="1.10.2080.10">
    <property type="entry name" value="Insect odorant-binding protein A10/Ejaculatory bulb-specific protein 3"/>
    <property type="match status" value="1"/>
</dbReference>
<comment type="caution">
    <text evidence="2">The sequence shown here is derived from an EMBL/GenBank/DDBJ whole genome shotgun (WGS) entry which is preliminary data.</text>
</comment>
<dbReference type="Proteomes" id="UP001162164">
    <property type="component" value="Unassembled WGS sequence"/>
</dbReference>
<dbReference type="InterPro" id="IPR036682">
    <property type="entry name" value="OS_D_A10/PebIII_sf"/>
</dbReference>
<keyword evidence="3" id="KW-1185">Reference proteome</keyword>
<reference evidence="2" key="1">
    <citation type="journal article" date="2023" name="Insect Mol. Biol.">
        <title>Genome sequencing provides insights into the evolution of gene families encoding plant cell wall-degrading enzymes in longhorned beetles.</title>
        <authorList>
            <person name="Shin N.R."/>
            <person name="Okamura Y."/>
            <person name="Kirsch R."/>
            <person name="Pauchet Y."/>
        </authorList>
    </citation>
    <scope>NUCLEOTIDE SEQUENCE</scope>
    <source>
        <strain evidence="2">MMC_N1</strain>
    </source>
</reference>
<dbReference type="Pfam" id="PF03392">
    <property type="entry name" value="OS-D"/>
    <property type="match status" value="1"/>
</dbReference>
<dbReference type="EMBL" id="JAPWTJ010000096">
    <property type="protein sequence ID" value="KAJ8983043.1"/>
    <property type="molecule type" value="Genomic_DNA"/>
</dbReference>
<evidence type="ECO:0000313" key="3">
    <source>
        <dbReference type="Proteomes" id="UP001162164"/>
    </source>
</evidence>
<dbReference type="PANTHER" id="PTHR11257:SF12">
    <property type="entry name" value="EJACULATORY BULB-SPECIFIC PROTEIN 3-RELATED"/>
    <property type="match status" value="1"/>
</dbReference>
<dbReference type="PANTHER" id="PTHR11257">
    <property type="entry name" value="CHEMOSENSORY PROTEIN-RELATED"/>
    <property type="match status" value="1"/>
</dbReference>
<feature type="chain" id="PRO_5045717720" evidence="1">
    <location>
        <begin position="21"/>
        <end position="124"/>
    </location>
</feature>
<gene>
    <name evidence="2" type="ORF">NQ317_013248</name>
</gene>
<feature type="signal peptide" evidence="1">
    <location>
        <begin position="1"/>
        <end position="20"/>
    </location>
</feature>
<evidence type="ECO:0000256" key="1">
    <source>
        <dbReference type="SAM" id="SignalP"/>
    </source>
</evidence>
<dbReference type="SUPFAM" id="SSF100910">
    <property type="entry name" value="Chemosensory protein Csp2"/>
    <property type="match status" value="1"/>
</dbReference>
<dbReference type="InterPro" id="IPR005055">
    <property type="entry name" value="A10/PebIII"/>
</dbReference>
<protein>
    <submittedName>
        <fullName evidence="2">Uncharacterized protein</fullName>
    </submittedName>
</protein>
<sequence>MGYLVGLLLCLLCISSISLGQKYSSKYDNIDIDKILSNHRVLTNYINCLMDKGPCTPEGKEFRKNIPEAITTNCVNCTDAQKRIVKKTSLYIMKNRPEDWDKIRLKFDPTEKYKESFVKFINEK</sequence>
<organism evidence="2 3">
    <name type="scientific">Molorchus minor</name>
    <dbReference type="NCBI Taxonomy" id="1323400"/>
    <lineage>
        <taxon>Eukaryota</taxon>
        <taxon>Metazoa</taxon>
        <taxon>Ecdysozoa</taxon>
        <taxon>Arthropoda</taxon>
        <taxon>Hexapoda</taxon>
        <taxon>Insecta</taxon>
        <taxon>Pterygota</taxon>
        <taxon>Neoptera</taxon>
        <taxon>Endopterygota</taxon>
        <taxon>Coleoptera</taxon>
        <taxon>Polyphaga</taxon>
        <taxon>Cucujiformia</taxon>
        <taxon>Chrysomeloidea</taxon>
        <taxon>Cerambycidae</taxon>
        <taxon>Lamiinae</taxon>
        <taxon>Monochamini</taxon>
        <taxon>Molorchus</taxon>
    </lineage>
</organism>
<name>A0ABQ9JXF1_9CUCU</name>